<gene>
    <name evidence="2" type="ORF">KsCSTR_23750</name>
    <name evidence="3" type="ORF">KSMBR1_3519</name>
    <name evidence="1" type="ORF">kuste3884</name>
</gene>
<evidence type="ECO:0000313" key="1">
    <source>
        <dbReference type="EMBL" id="CAJ74647.1"/>
    </source>
</evidence>
<sequence length="68" mass="7781">MNRFVTDTRIIKGHLELSNIPFSGDLDVKVIVIPKVKLERMSFEKVQQLTKSIKGNLSDDVIGERKVR</sequence>
<dbReference type="EMBL" id="CP049055">
    <property type="protein sequence ID" value="QII11754.1"/>
    <property type="molecule type" value="Genomic_DNA"/>
</dbReference>
<protein>
    <submittedName>
        <fullName evidence="1">Uncharacterized protein</fullName>
    </submittedName>
</protein>
<keyword evidence="4" id="KW-1185">Reference proteome</keyword>
<dbReference type="EMBL" id="LT934425">
    <property type="protein sequence ID" value="SOH05993.1"/>
    <property type="molecule type" value="Genomic_DNA"/>
</dbReference>
<dbReference type="KEGG" id="kst:KSMBR1_3519"/>
<name>Q1Q3R4_KUEST</name>
<reference evidence="4" key="4">
    <citation type="submission" date="2017-10" db="EMBL/GenBank/DDBJ databases">
        <authorList>
            <person name="Frank J."/>
        </authorList>
    </citation>
    <scope>NUCLEOTIDE SEQUENCE [LARGE SCALE GENOMIC DNA]</scope>
</reference>
<evidence type="ECO:0000313" key="2">
    <source>
        <dbReference type="EMBL" id="QII11754.1"/>
    </source>
</evidence>
<reference evidence="2 5" key="5">
    <citation type="submission" date="2020-02" db="EMBL/GenBank/DDBJ databases">
        <title>Newly sequenced genome of strain CSTR1 showed variability in Candidatus Kuenenia stuttgartiensis genomes.</title>
        <authorList>
            <person name="Ding C."/>
            <person name="Adrian L."/>
        </authorList>
    </citation>
    <scope>NUCLEOTIDE SEQUENCE [LARGE SCALE GENOMIC DNA]</scope>
    <source>
        <strain evidence="2 5">CSTR1</strain>
    </source>
</reference>
<dbReference type="Proteomes" id="UP000221734">
    <property type="component" value="Chromosome Kuenenia_stuttgartiensis_MBR1"/>
</dbReference>
<dbReference type="AlphaFoldDB" id="Q1Q3R4"/>
<dbReference type="OrthoDB" id="9904489at2"/>
<proteinExistence type="predicted"/>
<accession>Q1Q3R4</accession>
<organism evidence="1">
    <name type="scientific">Kuenenia stuttgartiensis</name>
    <dbReference type="NCBI Taxonomy" id="174633"/>
    <lineage>
        <taxon>Bacteria</taxon>
        <taxon>Pseudomonadati</taxon>
        <taxon>Planctomycetota</taxon>
        <taxon>Candidatus Brocadiia</taxon>
        <taxon>Candidatus Brocadiales</taxon>
        <taxon>Candidatus Brocadiaceae</taxon>
        <taxon>Candidatus Kuenenia</taxon>
    </lineage>
</organism>
<dbReference type="RefSeq" id="WP_099326514.1">
    <property type="nucleotide sequence ID" value="NZ_CP049055.1"/>
</dbReference>
<evidence type="ECO:0000313" key="3">
    <source>
        <dbReference type="EMBL" id="SOH05993.1"/>
    </source>
</evidence>
<dbReference type="Proteomes" id="UP000501926">
    <property type="component" value="Chromosome"/>
</dbReference>
<reference evidence="1" key="1">
    <citation type="journal article" date="2006" name="Nature">
        <title>Deciphering the evolution and metabolism of an anammox bacterium from a community genome.</title>
        <authorList>
            <person name="Strous M."/>
            <person name="Pelletier E."/>
            <person name="Mangenot S."/>
            <person name="Rattei T."/>
            <person name="Lehner A."/>
            <person name="Taylor M.W."/>
            <person name="Horn M."/>
            <person name="Daims H."/>
            <person name="Bartol-Mavel D."/>
            <person name="Wincker P."/>
            <person name="Barbe V."/>
            <person name="Fonknechten N."/>
            <person name="Vallenet D."/>
            <person name="Segurens B."/>
            <person name="Schenowitz-Truong C."/>
            <person name="Medigue C."/>
            <person name="Collingro A."/>
            <person name="Snel B."/>
            <person name="Dutilh B.E."/>
            <person name="OpDenCamp H.J.M."/>
            <person name="vanDerDrift C."/>
            <person name="Cirpus I."/>
            <person name="vanDePas-Schoonen K.T."/>
            <person name="Harhangi H.R."/>
            <person name="vanNiftrik L."/>
            <person name="Schmid M."/>
            <person name="Keltjens J."/>
            <person name="vanDeVossenberg J."/>
            <person name="Kartal B."/>
            <person name="Meier H."/>
            <person name="Frishman D."/>
            <person name="Huynen M.A."/>
            <person name="Mewes H."/>
            <person name="Weissenbach J."/>
            <person name="Jetten M.S.M."/>
            <person name="Wagner M."/>
            <person name="LePaslier D."/>
        </authorList>
    </citation>
    <scope>NUCLEOTIDE SEQUENCE</scope>
</reference>
<reference evidence="1" key="2">
    <citation type="submission" date="2006-01" db="EMBL/GenBank/DDBJ databases">
        <authorList>
            <person name="Genoscope"/>
        </authorList>
    </citation>
    <scope>NUCLEOTIDE SEQUENCE</scope>
</reference>
<reference evidence="3" key="3">
    <citation type="submission" date="2017-10" db="EMBL/GenBank/DDBJ databases">
        <authorList>
            <person name="Banno H."/>
            <person name="Chua N.-H."/>
        </authorList>
    </citation>
    <scope>NUCLEOTIDE SEQUENCE [LARGE SCALE GENOMIC DNA]</scope>
    <source>
        <strain evidence="3">Kuenenia_mbr1_ru-nijmegen</strain>
    </source>
</reference>
<dbReference type="EMBL" id="CT573071">
    <property type="protein sequence ID" value="CAJ74647.1"/>
    <property type="molecule type" value="Genomic_DNA"/>
</dbReference>
<evidence type="ECO:0000313" key="4">
    <source>
        <dbReference type="Proteomes" id="UP000221734"/>
    </source>
</evidence>
<evidence type="ECO:0000313" key="5">
    <source>
        <dbReference type="Proteomes" id="UP000501926"/>
    </source>
</evidence>